<proteinExistence type="inferred from homology"/>
<dbReference type="HAMAP" id="MF_01448">
    <property type="entry name" value="UPF0473"/>
    <property type="match status" value="1"/>
</dbReference>
<name>A0ABR8YPR0_9CLOT</name>
<organism evidence="3 4">
    <name type="scientific">Clostridium faecium</name>
    <dbReference type="NCBI Taxonomy" id="2762223"/>
    <lineage>
        <taxon>Bacteria</taxon>
        <taxon>Bacillati</taxon>
        <taxon>Bacillota</taxon>
        <taxon>Clostridia</taxon>
        <taxon>Eubacteriales</taxon>
        <taxon>Clostridiaceae</taxon>
        <taxon>Clostridium</taxon>
    </lineage>
</organism>
<comment type="caution">
    <text evidence="3">The sequence shown here is derived from an EMBL/GenBank/DDBJ whole genome shotgun (WGS) entry which is preliminary data.</text>
</comment>
<dbReference type="Proteomes" id="UP000627166">
    <property type="component" value="Unassembled WGS sequence"/>
</dbReference>
<dbReference type="InterPro" id="IPR009711">
    <property type="entry name" value="UPF0473"/>
</dbReference>
<sequence length="84" mass="9616">MDNYVDKITLIDEAGEEVEFDVITKLDIEENEYVIVVPSGEEDLDAIALKIQKDEEGNDLLVPVEDEAEFEMISEAYETIFEEE</sequence>
<evidence type="ECO:0000313" key="3">
    <source>
        <dbReference type="EMBL" id="MBD8046231.1"/>
    </source>
</evidence>
<keyword evidence="4" id="KW-1185">Reference proteome</keyword>
<dbReference type="PANTHER" id="PTHR40066">
    <property type="entry name" value="UPF0473 PROTEIN CBO2561/CLC_2432"/>
    <property type="match status" value="1"/>
</dbReference>
<reference evidence="3 4" key="1">
    <citation type="submission" date="2020-08" db="EMBL/GenBank/DDBJ databases">
        <title>A Genomic Blueprint of the Chicken Gut Microbiome.</title>
        <authorList>
            <person name="Gilroy R."/>
            <person name="Ravi A."/>
            <person name="Getino M."/>
            <person name="Pursley I."/>
            <person name="Horton D.L."/>
            <person name="Alikhan N.-F."/>
            <person name="Baker D."/>
            <person name="Gharbi K."/>
            <person name="Hall N."/>
            <person name="Watson M."/>
            <person name="Adriaenssens E.M."/>
            <person name="Foster-Nyarko E."/>
            <person name="Jarju S."/>
            <person name="Secka A."/>
            <person name="Antonio M."/>
            <person name="Oren A."/>
            <person name="Chaudhuri R."/>
            <person name="La Ragione R.M."/>
            <person name="Hildebrand F."/>
            <person name="Pallen M.J."/>
        </authorList>
    </citation>
    <scope>NUCLEOTIDE SEQUENCE [LARGE SCALE GENOMIC DNA]</scope>
    <source>
        <strain evidence="3 4">N37</strain>
    </source>
</reference>
<comment type="similarity">
    <text evidence="1 2">Belongs to the UPF0473 family.</text>
</comment>
<evidence type="ECO:0000256" key="1">
    <source>
        <dbReference type="ARBA" id="ARBA00008439"/>
    </source>
</evidence>
<evidence type="ECO:0000313" key="4">
    <source>
        <dbReference type="Proteomes" id="UP000627166"/>
    </source>
</evidence>
<evidence type="ECO:0000256" key="2">
    <source>
        <dbReference type="HAMAP-Rule" id="MF_01448"/>
    </source>
</evidence>
<gene>
    <name evidence="3" type="ORF">H9637_04095</name>
</gene>
<dbReference type="EMBL" id="JACSQB010000035">
    <property type="protein sequence ID" value="MBD8046231.1"/>
    <property type="molecule type" value="Genomic_DNA"/>
</dbReference>
<dbReference type="Pfam" id="PF06949">
    <property type="entry name" value="DUF1292"/>
    <property type="match status" value="1"/>
</dbReference>
<dbReference type="RefSeq" id="WP_191739203.1">
    <property type="nucleotide sequence ID" value="NZ_JACSQB010000035.1"/>
</dbReference>
<accession>A0ABR8YPR0</accession>
<protein>
    <recommendedName>
        <fullName evidence="2">UPF0473 protein H9637_04095</fullName>
    </recommendedName>
</protein>
<dbReference type="PANTHER" id="PTHR40066:SF1">
    <property type="entry name" value="UPF0473 PROTEIN CBO2561_CLC_2432"/>
    <property type="match status" value="1"/>
</dbReference>